<dbReference type="KEGG" id="kpul:GXN76_05645"/>
<name>A0A7D3XHW7_9BACL</name>
<dbReference type="Gene3D" id="2.60.40.790">
    <property type="match status" value="1"/>
</dbReference>
<comment type="similarity">
    <text evidence="1 2">Belongs to the small heat shock protein (HSP20) family.</text>
</comment>
<accession>A0A7D3XHW7</accession>
<reference evidence="4 5" key="1">
    <citation type="submission" date="2020-01" db="EMBL/GenBank/DDBJ databases">
        <authorList>
            <person name="Gulvik C.A."/>
            <person name="Batra D.G."/>
        </authorList>
    </citation>
    <scope>NUCLEOTIDE SEQUENCE [LARGE SCALE GENOMIC DNA]</scope>
    <source>
        <strain evidence="4 5">W9323</strain>
    </source>
</reference>
<evidence type="ECO:0000259" key="3">
    <source>
        <dbReference type="PROSITE" id="PS01031"/>
    </source>
</evidence>
<dbReference type="RefSeq" id="WP_173221278.1">
    <property type="nucleotide sequence ID" value="NZ_CP048104.1"/>
</dbReference>
<dbReference type="SUPFAM" id="SSF49764">
    <property type="entry name" value="HSP20-like chaperones"/>
    <property type="match status" value="1"/>
</dbReference>
<sequence>MGKLYPWYPSLFEQGFRKWSEQMKNLWDEQGKGIRSDYYQTDQEVVVVVEIPGLSPMHAIEVKVVENILFIQGTMQEKGEETGFLSQSSFLFNLLLPAKVDPTRIKTDFEQDDGVLTLRLPKV</sequence>
<gene>
    <name evidence="4" type="ORF">GXN76_05645</name>
</gene>
<dbReference type="Proteomes" id="UP000503088">
    <property type="component" value="Chromosome"/>
</dbReference>
<feature type="domain" description="SHSP" evidence="3">
    <location>
        <begin position="25"/>
        <end position="123"/>
    </location>
</feature>
<dbReference type="InterPro" id="IPR008978">
    <property type="entry name" value="HSP20-like_chaperone"/>
</dbReference>
<proteinExistence type="inferred from homology"/>
<evidence type="ECO:0000256" key="2">
    <source>
        <dbReference type="RuleBase" id="RU003616"/>
    </source>
</evidence>
<organism evidence="4 5">
    <name type="scientific">Kroppenstedtia pulmonis</name>
    <dbReference type="NCBI Taxonomy" id="1380685"/>
    <lineage>
        <taxon>Bacteria</taxon>
        <taxon>Bacillati</taxon>
        <taxon>Bacillota</taxon>
        <taxon>Bacilli</taxon>
        <taxon>Bacillales</taxon>
        <taxon>Thermoactinomycetaceae</taxon>
        <taxon>Kroppenstedtia</taxon>
    </lineage>
</organism>
<dbReference type="InterPro" id="IPR002068">
    <property type="entry name" value="A-crystallin/Hsp20_dom"/>
</dbReference>
<dbReference type="AlphaFoldDB" id="A0A7D3XHW7"/>
<evidence type="ECO:0000256" key="1">
    <source>
        <dbReference type="PROSITE-ProRule" id="PRU00285"/>
    </source>
</evidence>
<dbReference type="CDD" id="cd06464">
    <property type="entry name" value="ACD_sHsps-like"/>
    <property type="match status" value="1"/>
</dbReference>
<dbReference type="EMBL" id="CP048104">
    <property type="protein sequence ID" value="QKG84004.1"/>
    <property type="molecule type" value="Genomic_DNA"/>
</dbReference>
<keyword evidence="5" id="KW-1185">Reference proteome</keyword>
<dbReference type="Pfam" id="PF00011">
    <property type="entry name" value="HSP20"/>
    <property type="match status" value="1"/>
</dbReference>
<evidence type="ECO:0000313" key="5">
    <source>
        <dbReference type="Proteomes" id="UP000503088"/>
    </source>
</evidence>
<dbReference type="PROSITE" id="PS01031">
    <property type="entry name" value="SHSP"/>
    <property type="match status" value="1"/>
</dbReference>
<evidence type="ECO:0000313" key="4">
    <source>
        <dbReference type="EMBL" id="QKG84004.1"/>
    </source>
</evidence>
<protein>
    <submittedName>
        <fullName evidence="4">Hsp20/alpha crystallin family protein</fullName>
    </submittedName>
</protein>